<dbReference type="EMBL" id="PP847201">
    <property type="protein sequence ID" value="XBY85671.1"/>
    <property type="molecule type" value="Genomic_DNA"/>
</dbReference>
<feature type="transmembrane region" description="Helical" evidence="1">
    <location>
        <begin position="12"/>
        <end position="35"/>
    </location>
</feature>
<name>A0AAU7YAZ6_9VIRU</name>
<evidence type="ECO:0000313" key="2">
    <source>
        <dbReference type="EMBL" id="XBY85671.1"/>
    </source>
</evidence>
<keyword evidence="1" id="KW-0812">Transmembrane</keyword>
<accession>A0AAU7YAZ6</accession>
<keyword evidence="1" id="KW-1133">Transmembrane helix</keyword>
<sequence length="42" mass="4665">MSISPLILKKFAVVTVIILNILFSLFSTLFISIILNNESIVV</sequence>
<evidence type="ECO:0000256" key="1">
    <source>
        <dbReference type="SAM" id="Phobius"/>
    </source>
</evidence>
<proteinExistence type="predicted"/>
<protein>
    <submittedName>
        <fullName evidence="2">Uncharacterized protein</fullName>
    </submittedName>
</protein>
<reference evidence="2" key="1">
    <citation type="submission" date="2024-05" db="EMBL/GenBank/DDBJ databases">
        <title>Complete genomes of an iridovirus, and two densoviruses identified in lab reared social spiders in California, USA.</title>
        <authorList>
            <person name="Millerwise S."/>
            <person name="Lund M.C."/>
            <person name="Schmidlin K."/>
            <person name="Kraberger S."/>
            <person name="Harrison J."/>
            <person name="Cease A."/>
            <person name="Pinter-Wollman N."/>
            <person name="Varsani A."/>
        </authorList>
    </citation>
    <scope>NUCLEOTIDE SEQUENCE</scope>
    <source>
        <strain evidence="2">SocP20</strain>
    </source>
</reference>
<organism evidence="2">
    <name type="scientific">Iridovirus sp</name>
    <dbReference type="NCBI Taxonomy" id="135728"/>
    <lineage>
        <taxon>Viruses</taxon>
        <taxon>Varidnaviria</taxon>
        <taxon>Bamfordvirae</taxon>
        <taxon>Nucleocytoviricota</taxon>
        <taxon>Megaviricetes</taxon>
        <taxon>Pimascovirales</taxon>
        <taxon>Pimascovirales incertae sedis</taxon>
        <taxon>Iridoviridae</taxon>
        <taxon>Betairidovirinae</taxon>
        <taxon>Iridovirus</taxon>
    </lineage>
</organism>
<keyword evidence="1" id="KW-0472">Membrane</keyword>